<reference evidence="1" key="1">
    <citation type="journal article" date="2015" name="Nature">
        <title>Complex archaea that bridge the gap between prokaryotes and eukaryotes.</title>
        <authorList>
            <person name="Spang A."/>
            <person name="Saw J.H."/>
            <person name="Jorgensen S.L."/>
            <person name="Zaremba-Niedzwiedzka K."/>
            <person name="Martijn J."/>
            <person name="Lind A.E."/>
            <person name="van Eijk R."/>
            <person name="Schleper C."/>
            <person name="Guy L."/>
            <person name="Ettema T.J."/>
        </authorList>
    </citation>
    <scope>NUCLEOTIDE SEQUENCE</scope>
</reference>
<evidence type="ECO:0008006" key="2">
    <source>
        <dbReference type="Google" id="ProtNLM"/>
    </source>
</evidence>
<accession>A0A0F9M480</accession>
<evidence type="ECO:0000313" key="1">
    <source>
        <dbReference type="EMBL" id="KKM94166.1"/>
    </source>
</evidence>
<name>A0A0F9M480_9ZZZZ</name>
<sequence>MIESETKVLWTNKPDMCHPALEGKSGNYTSQFGEDGLIAAALELVGVEHKWCFEVGAADGLFFSNTKVLRDAGWWAVLVEKDSFHFDKLKRWESGKVHTRHETVGPAVPIDGILWQHDVPEDLELVVIDIDGQDYYVWGAMTLYRPRLVLIEFAPNCSQDFLPLPGAEGQAGLQPILALGREKGYVTLAKTYCNVLFAAEEYLE</sequence>
<comment type="caution">
    <text evidence="1">The sequence shown here is derived from an EMBL/GenBank/DDBJ whole genome shotgun (WGS) entry which is preliminary data.</text>
</comment>
<protein>
    <recommendedName>
        <fullName evidence="2">Methyltransferase FkbM domain-containing protein</fullName>
    </recommendedName>
</protein>
<proteinExistence type="predicted"/>
<organism evidence="1">
    <name type="scientific">marine sediment metagenome</name>
    <dbReference type="NCBI Taxonomy" id="412755"/>
    <lineage>
        <taxon>unclassified sequences</taxon>
        <taxon>metagenomes</taxon>
        <taxon>ecological metagenomes</taxon>
    </lineage>
</organism>
<dbReference type="AlphaFoldDB" id="A0A0F9M480"/>
<dbReference type="EMBL" id="LAZR01006172">
    <property type="protein sequence ID" value="KKM94166.1"/>
    <property type="molecule type" value="Genomic_DNA"/>
</dbReference>
<gene>
    <name evidence="1" type="ORF">LCGC14_1201100</name>
</gene>